<dbReference type="OrthoDB" id="9790023at2"/>
<keyword evidence="2" id="KW-1185">Reference proteome</keyword>
<dbReference type="InterPro" id="IPR024078">
    <property type="entry name" value="LmbE-like_dom_sf"/>
</dbReference>
<dbReference type="PANTHER" id="PTHR12993:SF11">
    <property type="entry name" value="N-ACETYLGLUCOSAMINYL-PHOSPHATIDYLINOSITOL DE-N-ACETYLASE"/>
    <property type="match status" value="1"/>
</dbReference>
<name>A0A418ZVE6_9RHOB</name>
<dbReference type="SUPFAM" id="SSF102588">
    <property type="entry name" value="LmbE-like"/>
    <property type="match status" value="1"/>
</dbReference>
<dbReference type="GO" id="GO:0016811">
    <property type="term" value="F:hydrolase activity, acting on carbon-nitrogen (but not peptide) bonds, in linear amides"/>
    <property type="evidence" value="ECO:0007669"/>
    <property type="project" value="TreeGrafter"/>
</dbReference>
<evidence type="ECO:0000313" key="2">
    <source>
        <dbReference type="Proteomes" id="UP000283587"/>
    </source>
</evidence>
<dbReference type="RefSeq" id="WP_119900779.1">
    <property type="nucleotide sequence ID" value="NZ_QNRC01000059.1"/>
</dbReference>
<proteinExistence type="predicted"/>
<dbReference type="Proteomes" id="UP000283587">
    <property type="component" value="Unassembled WGS sequence"/>
</dbReference>
<dbReference type="Gene3D" id="3.40.50.10320">
    <property type="entry name" value="LmbE-like"/>
    <property type="match status" value="1"/>
</dbReference>
<dbReference type="InterPro" id="IPR003737">
    <property type="entry name" value="GlcNAc_PI_deacetylase-related"/>
</dbReference>
<protein>
    <recommendedName>
        <fullName evidence="3">PIG-L family deacetylase</fullName>
    </recommendedName>
</protein>
<comment type="caution">
    <text evidence="1">The sequence shown here is derived from an EMBL/GenBank/DDBJ whole genome shotgun (WGS) entry which is preliminary data.</text>
</comment>
<dbReference type="AlphaFoldDB" id="A0A418ZVE6"/>
<dbReference type="Pfam" id="PF02585">
    <property type="entry name" value="PIG-L"/>
    <property type="match status" value="1"/>
</dbReference>
<sequence length="229" mass="24863">MSGFLNALARAPWVAVGELLGNRPLVVLAPHPDDETLGCGALLFDASARGNECHVICVTDGSRSHPRSRQWPAPQLAQERQAELRRAVAILAPQARVRWLGHRDCAAPSDADTAREIAGLVPDHALVMASWDGDPHIDHERVARLACHMAAHRPDIALAFYPIWGRFGKHTAPARMIRASAAARAAKAAALACHRTQMSTLIDDDDGGFVMEDWRQAHFLGHAEIVIAP</sequence>
<dbReference type="EMBL" id="QZEW01000137">
    <property type="protein sequence ID" value="RJL03409.1"/>
    <property type="molecule type" value="Genomic_DNA"/>
</dbReference>
<dbReference type="PANTHER" id="PTHR12993">
    <property type="entry name" value="N-ACETYLGLUCOSAMINYL-PHOSPHATIDYLINOSITOL DE-N-ACETYLASE-RELATED"/>
    <property type="match status" value="1"/>
</dbReference>
<gene>
    <name evidence="1" type="ORF">D3P05_21265</name>
</gene>
<accession>A0A418ZVE6</accession>
<reference evidence="2" key="1">
    <citation type="submission" date="2018-09" db="EMBL/GenBank/DDBJ databases">
        <title>Paracoccus onubensis nov. sp. a moderate halophilic bacterium isolated from Gruta de las Maravillas (Aracena, Spain).</title>
        <authorList>
            <person name="Jurado V."/>
            <person name="Gutierrez-Patricio S."/>
            <person name="Gonzalez-Pimentel J.L."/>
            <person name="Miller A.Z."/>
            <person name="Laiz L."/>
            <person name="Saiz-Jimenez C."/>
        </authorList>
    </citation>
    <scope>NUCLEOTIDE SEQUENCE [LARGE SCALE GENOMIC DNA]</scope>
    <source>
        <strain evidence="2">DSM 26381</strain>
    </source>
</reference>
<evidence type="ECO:0008006" key="3">
    <source>
        <dbReference type="Google" id="ProtNLM"/>
    </source>
</evidence>
<organism evidence="1 2">
    <name type="scientific">Paracoccus siganidrum</name>
    <dbReference type="NCBI Taxonomy" id="1276757"/>
    <lineage>
        <taxon>Bacteria</taxon>
        <taxon>Pseudomonadati</taxon>
        <taxon>Pseudomonadota</taxon>
        <taxon>Alphaproteobacteria</taxon>
        <taxon>Rhodobacterales</taxon>
        <taxon>Paracoccaceae</taxon>
        <taxon>Paracoccus</taxon>
    </lineage>
</organism>
<evidence type="ECO:0000313" key="1">
    <source>
        <dbReference type="EMBL" id="RJL03409.1"/>
    </source>
</evidence>